<dbReference type="SUPFAM" id="SSF101898">
    <property type="entry name" value="NHL repeat"/>
    <property type="match status" value="1"/>
</dbReference>
<feature type="coiled-coil region" evidence="9">
    <location>
        <begin position="222"/>
        <end position="272"/>
    </location>
</feature>
<dbReference type="SUPFAM" id="SSF81296">
    <property type="entry name" value="E set domains"/>
    <property type="match status" value="1"/>
</dbReference>
<gene>
    <name evidence="12" type="ORF">EDS130_LOCUS9896</name>
</gene>
<dbReference type="PROSITE" id="PS50089">
    <property type="entry name" value="ZF_RING_2"/>
    <property type="match status" value="1"/>
</dbReference>
<dbReference type="InterPro" id="IPR017868">
    <property type="entry name" value="Filamin/ABP280_repeat-like"/>
</dbReference>
<dbReference type="CDD" id="cd16579">
    <property type="entry name" value="RING-HC_PML_C-V"/>
    <property type="match status" value="1"/>
</dbReference>
<evidence type="ECO:0000256" key="7">
    <source>
        <dbReference type="PROSITE-ProRule" id="PRU00087"/>
    </source>
</evidence>
<dbReference type="OrthoDB" id="252722at2759"/>
<keyword evidence="5" id="KW-0862">Zinc</keyword>
<dbReference type="PROSITE" id="PS00518">
    <property type="entry name" value="ZF_RING_1"/>
    <property type="match status" value="1"/>
</dbReference>
<feature type="domain" description="B box-type" evidence="11">
    <location>
        <begin position="109"/>
        <end position="145"/>
    </location>
</feature>
<evidence type="ECO:0000256" key="6">
    <source>
        <dbReference type="PROSITE-ProRule" id="PRU00024"/>
    </source>
</evidence>
<feature type="repeat" description="Filamin" evidence="7">
    <location>
        <begin position="305"/>
        <end position="404"/>
    </location>
</feature>
<dbReference type="InterPro" id="IPR011042">
    <property type="entry name" value="6-blade_b-propeller_TolB-like"/>
</dbReference>
<reference evidence="12" key="1">
    <citation type="submission" date="2021-02" db="EMBL/GenBank/DDBJ databases">
        <authorList>
            <person name="Nowell W R."/>
        </authorList>
    </citation>
    <scope>NUCLEOTIDE SEQUENCE</scope>
</reference>
<proteinExistence type="inferred from homology"/>
<evidence type="ECO:0000259" key="10">
    <source>
        <dbReference type="PROSITE" id="PS50089"/>
    </source>
</evidence>
<dbReference type="InterPro" id="IPR017907">
    <property type="entry name" value="Znf_RING_CS"/>
</dbReference>
<comment type="similarity">
    <text evidence="1">Belongs to the TRIM/RBCC family.</text>
</comment>
<evidence type="ECO:0000259" key="11">
    <source>
        <dbReference type="PROSITE" id="PS50119"/>
    </source>
</evidence>
<dbReference type="Gene3D" id="3.30.40.10">
    <property type="entry name" value="Zinc/RING finger domain, C3HC4 (zinc finger)"/>
    <property type="match status" value="1"/>
</dbReference>
<dbReference type="Proteomes" id="UP000663852">
    <property type="component" value="Unassembled WGS sequence"/>
</dbReference>
<evidence type="ECO:0000256" key="4">
    <source>
        <dbReference type="ARBA" id="ARBA00022771"/>
    </source>
</evidence>
<feature type="domain" description="RING-type" evidence="10">
    <location>
        <begin position="23"/>
        <end position="72"/>
    </location>
</feature>
<name>A0A813ZW35_ADIRI</name>
<dbReference type="AlphaFoldDB" id="A0A813ZW35"/>
<evidence type="ECO:0000256" key="2">
    <source>
        <dbReference type="ARBA" id="ARBA00022723"/>
    </source>
</evidence>
<dbReference type="PANTHER" id="PTHR25462:SF285">
    <property type="entry name" value="RING-TYPE DOMAIN-CONTAINING PROTEIN"/>
    <property type="match status" value="1"/>
</dbReference>
<evidence type="ECO:0000256" key="9">
    <source>
        <dbReference type="SAM" id="Coils"/>
    </source>
</evidence>
<accession>A0A813ZW35</accession>
<dbReference type="PROSITE" id="PS50119">
    <property type="entry name" value="ZF_BBOX"/>
    <property type="match status" value="1"/>
</dbReference>
<dbReference type="GO" id="GO:0005654">
    <property type="term" value="C:nucleoplasm"/>
    <property type="evidence" value="ECO:0007669"/>
    <property type="project" value="TreeGrafter"/>
</dbReference>
<dbReference type="InterPro" id="IPR013783">
    <property type="entry name" value="Ig-like_fold"/>
</dbReference>
<dbReference type="PROSITE" id="PS51125">
    <property type="entry name" value="NHL"/>
    <property type="match status" value="1"/>
</dbReference>
<evidence type="ECO:0000256" key="5">
    <source>
        <dbReference type="ARBA" id="ARBA00022833"/>
    </source>
</evidence>
<organism evidence="12 13">
    <name type="scientific">Adineta ricciae</name>
    <name type="common">Rotifer</name>
    <dbReference type="NCBI Taxonomy" id="249248"/>
    <lineage>
        <taxon>Eukaryota</taxon>
        <taxon>Metazoa</taxon>
        <taxon>Spiralia</taxon>
        <taxon>Gnathifera</taxon>
        <taxon>Rotifera</taxon>
        <taxon>Eurotatoria</taxon>
        <taxon>Bdelloidea</taxon>
        <taxon>Adinetida</taxon>
        <taxon>Adinetidae</taxon>
        <taxon>Adineta</taxon>
    </lineage>
</organism>
<dbReference type="GO" id="GO:0008270">
    <property type="term" value="F:zinc ion binding"/>
    <property type="evidence" value="ECO:0007669"/>
    <property type="project" value="UniProtKB-KW"/>
</dbReference>
<keyword evidence="2" id="KW-0479">Metal-binding</keyword>
<dbReference type="EMBL" id="CAJNOJ010000033">
    <property type="protein sequence ID" value="CAF0903427.1"/>
    <property type="molecule type" value="Genomic_DNA"/>
</dbReference>
<keyword evidence="3" id="KW-0677">Repeat</keyword>
<sequence>MGSTLVETININAKDFTEHFLTCSTCINQFSSNSNEHQPKLLPCSHTVCRQCLERIVNSQPRSDAIKCPICREHILLPRGGVTSFPPSFIVNQLLDLLVRLRRDVIPKCSYHTNEELLFCETCDKIFCQLCDQHQISAEHTVVPFSLAIKRMNEILFFKASKTLSCLDNALEAVNNEITRLDCSMDKAAEAINRSFTEIKSYVDNRQNNLLQSLKTTRDYKLKVLNDQLNVILNEKTKIEQECALFQQASDIHILTQRIQELNDRIERMSLLGEPRENSFMKFEFRHNQALQDLARSLNSIGRIRVSSTYPPLCRAKIEPAVANLQCAIHIETVDYNGNARIDGGDPLTVNVWDPYGKLCEYNFHDKQNGIYTVIFRPLISGNHKIDIRIFDRPIAGSPFIVDVTKHNNPLWSFGKCGRAENELSMPVKVIVDDSTEREQVYVLDPGNSRIKCLSSEGKFINHLATDTLLETTSTGLAYRSSTSIFYLLDWKSKLITEFSIVNSDPSSSSSPSIPNSQINIHNQITCSSFDEPVQIALFEHHPNSLLIYDNNTFFIVDNRTGDLINKIDLRSYGIKTVKGFTIGLQDEIIVGDHRIHILSYEGKYLRQITSLTPQQIVDVDVHIAYQPPDLISSHHRQLQTSVSLPVHSKPMPALTSKGGFYTALCVDKNGLLLAGKCEKDGTARIEIYDSHGHLLRIIDSHSHRLRRPCSLATTSDGCVLCVDLTTDSIRKYRYT</sequence>
<dbReference type="SMART" id="SM00184">
    <property type="entry name" value="RING"/>
    <property type="match status" value="1"/>
</dbReference>
<dbReference type="InterPro" id="IPR014756">
    <property type="entry name" value="Ig_E-set"/>
</dbReference>
<evidence type="ECO:0000256" key="8">
    <source>
        <dbReference type="PROSITE-ProRule" id="PRU00504"/>
    </source>
</evidence>
<dbReference type="InterPro" id="IPR013083">
    <property type="entry name" value="Znf_RING/FYVE/PHD"/>
</dbReference>
<dbReference type="Pfam" id="PF00630">
    <property type="entry name" value="Filamin"/>
    <property type="match status" value="1"/>
</dbReference>
<evidence type="ECO:0000256" key="3">
    <source>
        <dbReference type="ARBA" id="ARBA00022737"/>
    </source>
</evidence>
<dbReference type="InterPro" id="IPR001841">
    <property type="entry name" value="Znf_RING"/>
</dbReference>
<dbReference type="InterPro" id="IPR047153">
    <property type="entry name" value="TRIM45/56/19-like"/>
</dbReference>
<dbReference type="SUPFAM" id="SSF57845">
    <property type="entry name" value="B-box zinc-binding domain"/>
    <property type="match status" value="1"/>
</dbReference>
<evidence type="ECO:0000256" key="1">
    <source>
        <dbReference type="ARBA" id="ARBA00008518"/>
    </source>
</evidence>
<dbReference type="SMART" id="SM00557">
    <property type="entry name" value="IG_FLMN"/>
    <property type="match status" value="1"/>
</dbReference>
<dbReference type="InterPro" id="IPR001258">
    <property type="entry name" value="NHL_repeat"/>
</dbReference>
<dbReference type="Gene3D" id="2.60.40.10">
    <property type="entry name" value="Immunoglobulins"/>
    <property type="match status" value="1"/>
</dbReference>
<dbReference type="GO" id="GO:0061630">
    <property type="term" value="F:ubiquitin protein ligase activity"/>
    <property type="evidence" value="ECO:0007669"/>
    <property type="project" value="TreeGrafter"/>
</dbReference>
<dbReference type="InterPro" id="IPR000315">
    <property type="entry name" value="Znf_B-box"/>
</dbReference>
<protein>
    <submittedName>
        <fullName evidence="12">Uncharacterized protein</fullName>
    </submittedName>
</protein>
<evidence type="ECO:0000313" key="13">
    <source>
        <dbReference type="Proteomes" id="UP000663852"/>
    </source>
</evidence>
<keyword evidence="4 6" id="KW-0863">Zinc-finger</keyword>
<keyword evidence="9" id="KW-0175">Coiled coil</keyword>
<dbReference type="PANTHER" id="PTHR25462">
    <property type="entry name" value="BONUS, ISOFORM C-RELATED"/>
    <property type="match status" value="1"/>
</dbReference>
<dbReference type="InterPro" id="IPR001298">
    <property type="entry name" value="Filamin/ABP280_rpt"/>
</dbReference>
<feature type="repeat" description="NHL" evidence="8">
    <location>
        <begin position="413"/>
        <end position="457"/>
    </location>
</feature>
<dbReference type="Gene3D" id="2.120.10.30">
    <property type="entry name" value="TolB, C-terminal domain"/>
    <property type="match status" value="1"/>
</dbReference>
<dbReference type="Pfam" id="PF13639">
    <property type="entry name" value="zf-RING_2"/>
    <property type="match status" value="1"/>
</dbReference>
<comment type="caution">
    <text evidence="12">The sequence shown here is derived from an EMBL/GenBank/DDBJ whole genome shotgun (WGS) entry which is preliminary data.</text>
</comment>
<dbReference type="SUPFAM" id="SSF57850">
    <property type="entry name" value="RING/U-box"/>
    <property type="match status" value="1"/>
</dbReference>
<evidence type="ECO:0000313" key="12">
    <source>
        <dbReference type="EMBL" id="CAF0903427.1"/>
    </source>
</evidence>
<dbReference type="Gene3D" id="3.30.160.60">
    <property type="entry name" value="Classic Zinc Finger"/>
    <property type="match status" value="1"/>
</dbReference>
<dbReference type="PROSITE" id="PS50194">
    <property type="entry name" value="FILAMIN_REPEAT"/>
    <property type="match status" value="1"/>
</dbReference>